<dbReference type="SUPFAM" id="SSF56601">
    <property type="entry name" value="beta-lactamase/transpeptidase-like"/>
    <property type="match status" value="1"/>
</dbReference>
<dbReference type="InterPro" id="IPR001264">
    <property type="entry name" value="Glyco_trans_51"/>
</dbReference>
<evidence type="ECO:0000256" key="26">
    <source>
        <dbReference type="ARBA" id="ARBA00060592"/>
    </source>
</evidence>
<keyword evidence="20" id="KW-0046">Antibiotic resistance</keyword>
<keyword evidence="10" id="KW-0645">Protease</keyword>
<evidence type="ECO:0000256" key="18">
    <source>
        <dbReference type="ARBA" id="ARBA00022989"/>
    </source>
</evidence>
<evidence type="ECO:0000256" key="27">
    <source>
        <dbReference type="SAM" id="MobiDB-lite"/>
    </source>
</evidence>
<evidence type="ECO:0000256" key="25">
    <source>
        <dbReference type="ARBA" id="ARBA00049902"/>
    </source>
</evidence>
<dbReference type="GO" id="GO:0005886">
    <property type="term" value="C:plasma membrane"/>
    <property type="evidence" value="ECO:0007669"/>
    <property type="project" value="UniProtKB-SubCell"/>
</dbReference>
<keyword evidence="19 28" id="KW-0472">Membrane</keyword>
<accession>A0A2L2XGU4</accession>
<dbReference type="FunFam" id="1.10.3810.10:FF:000001">
    <property type="entry name" value="Penicillin-binding protein 1A"/>
    <property type="match status" value="1"/>
</dbReference>
<dbReference type="GO" id="GO:0009252">
    <property type="term" value="P:peptidoglycan biosynthetic process"/>
    <property type="evidence" value="ECO:0007669"/>
    <property type="project" value="UniProtKB-UniPathway"/>
</dbReference>
<dbReference type="EC" id="2.4.99.28" evidence="24"/>
<evidence type="ECO:0000256" key="4">
    <source>
        <dbReference type="ARBA" id="ARBA00007090"/>
    </source>
</evidence>
<keyword evidence="21" id="KW-0511">Multifunctional enzyme</keyword>
<evidence type="ECO:0000256" key="21">
    <source>
        <dbReference type="ARBA" id="ARBA00023268"/>
    </source>
</evidence>
<feature type="transmembrane region" description="Helical" evidence="28">
    <location>
        <begin position="9"/>
        <end position="31"/>
    </location>
</feature>
<comment type="subcellular location">
    <subcellularLocation>
        <location evidence="2">Cell membrane</location>
        <topology evidence="2">Single-pass type II membrane protein</topology>
    </subcellularLocation>
</comment>
<evidence type="ECO:0000256" key="6">
    <source>
        <dbReference type="ARBA" id="ARBA00012448"/>
    </source>
</evidence>
<reference evidence="32" key="1">
    <citation type="submission" date="2018-02" db="EMBL/GenBank/DDBJ databases">
        <title>Genome sequence of Desulfocucumis palustris strain NAW-5.</title>
        <authorList>
            <person name="Watanabe M."/>
            <person name="Kojima H."/>
            <person name="Fukui M."/>
        </authorList>
    </citation>
    <scope>NUCLEOTIDE SEQUENCE [LARGE SCALE GENOMIC DNA]</scope>
    <source>
        <strain evidence="32">NAW-5</strain>
    </source>
</reference>
<dbReference type="PANTHER" id="PTHR32282:SF33">
    <property type="entry name" value="PEPTIDOGLYCAN GLYCOSYLTRANSFERASE"/>
    <property type="match status" value="1"/>
</dbReference>
<keyword evidence="12" id="KW-0808">Transferase</keyword>
<evidence type="ECO:0000256" key="5">
    <source>
        <dbReference type="ARBA" id="ARBA00007739"/>
    </source>
</evidence>
<evidence type="ECO:0000256" key="20">
    <source>
        <dbReference type="ARBA" id="ARBA00023251"/>
    </source>
</evidence>
<evidence type="ECO:0000256" key="9">
    <source>
        <dbReference type="ARBA" id="ARBA00022645"/>
    </source>
</evidence>
<comment type="similarity">
    <text evidence="5">In the N-terminal section; belongs to the glycosyltransferase 51 family.</text>
</comment>
<keyword evidence="11" id="KW-0328">Glycosyltransferase</keyword>
<comment type="caution">
    <text evidence="31">The sequence shown here is derived from an EMBL/GenBank/DDBJ whole genome shotgun (WGS) entry which is preliminary data.</text>
</comment>
<evidence type="ECO:0000256" key="17">
    <source>
        <dbReference type="ARBA" id="ARBA00022984"/>
    </source>
</evidence>
<feature type="domain" description="Glycosyl transferase family 51" evidence="30">
    <location>
        <begin position="60"/>
        <end position="232"/>
    </location>
</feature>
<evidence type="ECO:0000256" key="8">
    <source>
        <dbReference type="ARBA" id="ARBA00022475"/>
    </source>
</evidence>
<comment type="pathway">
    <text evidence="26">Glycan biosynthesis.</text>
</comment>
<evidence type="ECO:0000256" key="1">
    <source>
        <dbReference type="ARBA" id="ARBA00002624"/>
    </source>
</evidence>
<dbReference type="InterPro" id="IPR050396">
    <property type="entry name" value="Glycosyltr_51/Transpeptidase"/>
</dbReference>
<evidence type="ECO:0000256" key="28">
    <source>
        <dbReference type="SAM" id="Phobius"/>
    </source>
</evidence>
<dbReference type="EC" id="3.4.16.4" evidence="6"/>
<dbReference type="GO" id="GO:0046677">
    <property type="term" value="P:response to antibiotic"/>
    <property type="evidence" value="ECO:0007669"/>
    <property type="project" value="UniProtKB-KW"/>
</dbReference>
<dbReference type="InterPro" id="IPR023346">
    <property type="entry name" value="Lysozyme-like_dom_sf"/>
</dbReference>
<feature type="domain" description="Penicillin-binding protein transpeptidase" evidence="29">
    <location>
        <begin position="328"/>
        <end position="589"/>
    </location>
</feature>
<keyword evidence="22" id="KW-0961">Cell wall biogenesis/degradation</keyword>
<keyword evidence="14" id="KW-0378">Hydrolase</keyword>
<dbReference type="SUPFAM" id="SSF53955">
    <property type="entry name" value="Lysozyme-like"/>
    <property type="match status" value="1"/>
</dbReference>
<evidence type="ECO:0000256" key="16">
    <source>
        <dbReference type="ARBA" id="ARBA00022968"/>
    </source>
</evidence>
<dbReference type="InterPro" id="IPR001460">
    <property type="entry name" value="PCN-bd_Tpept"/>
</dbReference>
<dbReference type="Gene3D" id="1.10.3810.10">
    <property type="entry name" value="Biosynthetic peptidoglycan transglycosylase-like"/>
    <property type="match status" value="1"/>
</dbReference>
<dbReference type="UniPathway" id="UPA00219"/>
<keyword evidence="18 28" id="KW-1133">Transmembrane helix</keyword>
<comment type="catalytic activity">
    <reaction evidence="23">
        <text>Preferential cleavage: (Ac)2-L-Lys-D-Ala-|-D-Ala. Also transpeptidation of peptidyl-alanyl moieties that are N-acyl substituents of D-alanine.</text>
        <dbReference type="EC" id="3.4.16.4"/>
    </reaction>
</comment>
<feature type="region of interest" description="Disordered" evidence="27">
    <location>
        <begin position="615"/>
        <end position="685"/>
    </location>
</feature>
<dbReference type="GO" id="GO:0006508">
    <property type="term" value="P:proteolysis"/>
    <property type="evidence" value="ECO:0007669"/>
    <property type="project" value="UniProtKB-KW"/>
</dbReference>
<keyword evidence="8" id="KW-1003">Cell membrane</keyword>
<evidence type="ECO:0000259" key="30">
    <source>
        <dbReference type="Pfam" id="PF00912"/>
    </source>
</evidence>
<dbReference type="GO" id="GO:0071555">
    <property type="term" value="P:cell wall organization"/>
    <property type="evidence" value="ECO:0007669"/>
    <property type="project" value="UniProtKB-KW"/>
</dbReference>
<evidence type="ECO:0000256" key="3">
    <source>
        <dbReference type="ARBA" id="ARBA00004752"/>
    </source>
</evidence>
<dbReference type="AlphaFoldDB" id="A0A2L2XGU4"/>
<evidence type="ECO:0000259" key="29">
    <source>
        <dbReference type="Pfam" id="PF00905"/>
    </source>
</evidence>
<keyword evidence="32" id="KW-1185">Reference proteome</keyword>
<keyword evidence="13 28" id="KW-0812">Transmembrane</keyword>
<gene>
    <name evidence="31" type="ORF">DCCM_4718</name>
</gene>
<dbReference type="Pfam" id="PF00912">
    <property type="entry name" value="Transgly"/>
    <property type="match status" value="1"/>
</dbReference>
<comment type="pathway">
    <text evidence="3">Cell wall biogenesis; peptidoglycan biosynthesis.</text>
</comment>
<evidence type="ECO:0000256" key="12">
    <source>
        <dbReference type="ARBA" id="ARBA00022679"/>
    </source>
</evidence>
<dbReference type="Gene3D" id="3.40.710.10">
    <property type="entry name" value="DD-peptidase/beta-lactamase superfamily"/>
    <property type="match status" value="1"/>
</dbReference>
<evidence type="ECO:0000256" key="23">
    <source>
        <dbReference type="ARBA" id="ARBA00034000"/>
    </source>
</evidence>
<evidence type="ECO:0000256" key="14">
    <source>
        <dbReference type="ARBA" id="ARBA00022801"/>
    </source>
</evidence>
<evidence type="ECO:0000256" key="24">
    <source>
        <dbReference type="ARBA" id="ARBA00044770"/>
    </source>
</evidence>
<dbReference type="PANTHER" id="PTHR32282">
    <property type="entry name" value="BINDING PROTEIN TRANSPEPTIDASE, PUTATIVE-RELATED"/>
    <property type="match status" value="1"/>
</dbReference>
<dbReference type="InterPro" id="IPR036950">
    <property type="entry name" value="PBP_transglycosylase"/>
</dbReference>
<evidence type="ECO:0000256" key="2">
    <source>
        <dbReference type="ARBA" id="ARBA00004401"/>
    </source>
</evidence>
<dbReference type="EMBL" id="BFAV01000173">
    <property type="protein sequence ID" value="GBF35589.1"/>
    <property type="molecule type" value="Genomic_DNA"/>
</dbReference>
<proteinExistence type="inferred from homology"/>
<dbReference type="RefSeq" id="WP_104373643.1">
    <property type="nucleotide sequence ID" value="NZ_BFAV01000173.1"/>
</dbReference>
<keyword evidence="15" id="KW-0133">Cell shape</keyword>
<evidence type="ECO:0000256" key="10">
    <source>
        <dbReference type="ARBA" id="ARBA00022670"/>
    </source>
</evidence>
<comment type="function">
    <text evidence="1">Cell wall formation. Synthesis of cross-linked peptidoglycan from the lipid intermediates. The enzyme has a penicillin-insensitive transglycosylase N-terminal domain (formation of linear glycan strands) and a penicillin-sensitive transpeptidase C-terminal domain (cross-linking of the peptide subunits).</text>
</comment>
<feature type="compositionally biased region" description="Basic and acidic residues" evidence="27">
    <location>
        <begin position="622"/>
        <end position="667"/>
    </location>
</feature>
<dbReference type="GO" id="GO:0008360">
    <property type="term" value="P:regulation of cell shape"/>
    <property type="evidence" value="ECO:0007669"/>
    <property type="project" value="UniProtKB-KW"/>
</dbReference>
<dbReference type="Pfam" id="PF00905">
    <property type="entry name" value="Transpeptidase"/>
    <property type="match status" value="1"/>
</dbReference>
<dbReference type="InterPro" id="IPR012338">
    <property type="entry name" value="Beta-lactam/transpept-like"/>
</dbReference>
<keyword evidence="16" id="KW-0735">Signal-anchor</keyword>
<evidence type="ECO:0000256" key="22">
    <source>
        <dbReference type="ARBA" id="ARBA00023316"/>
    </source>
</evidence>
<evidence type="ECO:0000256" key="13">
    <source>
        <dbReference type="ARBA" id="ARBA00022692"/>
    </source>
</evidence>
<dbReference type="GO" id="GO:0008955">
    <property type="term" value="F:peptidoglycan glycosyltransferase activity"/>
    <property type="evidence" value="ECO:0007669"/>
    <property type="project" value="UniProtKB-EC"/>
</dbReference>
<keyword evidence="17" id="KW-0573">Peptidoglycan synthesis</keyword>
<evidence type="ECO:0000256" key="11">
    <source>
        <dbReference type="ARBA" id="ARBA00022676"/>
    </source>
</evidence>
<protein>
    <recommendedName>
        <fullName evidence="7">Penicillin-binding protein 1A</fullName>
        <ecNumber evidence="24">2.4.99.28</ecNumber>
        <ecNumber evidence="6">3.4.16.4</ecNumber>
    </recommendedName>
</protein>
<dbReference type="Proteomes" id="UP000239549">
    <property type="component" value="Unassembled WGS sequence"/>
</dbReference>
<dbReference type="GO" id="GO:0009002">
    <property type="term" value="F:serine-type D-Ala-D-Ala carboxypeptidase activity"/>
    <property type="evidence" value="ECO:0007669"/>
    <property type="project" value="UniProtKB-EC"/>
</dbReference>
<comment type="similarity">
    <text evidence="4">In the C-terminal section; belongs to the transpeptidase family.</text>
</comment>
<dbReference type="GO" id="GO:0008658">
    <property type="term" value="F:penicillin binding"/>
    <property type="evidence" value="ECO:0007669"/>
    <property type="project" value="InterPro"/>
</dbReference>
<evidence type="ECO:0000256" key="19">
    <source>
        <dbReference type="ARBA" id="ARBA00023136"/>
    </source>
</evidence>
<organism evidence="31 32">
    <name type="scientific">Desulfocucumis palustris</name>
    <dbReference type="NCBI Taxonomy" id="1898651"/>
    <lineage>
        <taxon>Bacteria</taxon>
        <taxon>Bacillati</taxon>
        <taxon>Bacillota</taxon>
        <taxon>Clostridia</taxon>
        <taxon>Eubacteriales</taxon>
        <taxon>Desulfocucumaceae</taxon>
        <taxon>Desulfocucumis</taxon>
    </lineage>
</organism>
<comment type="catalytic activity">
    <reaction evidence="25">
        <text>[GlcNAc-(1-&gt;4)-Mur2Ac(oyl-L-Ala-gamma-D-Glu-L-Lys-D-Ala-D-Ala)](n)-di-trans,octa-cis-undecaprenyl diphosphate + beta-D-GlcNAc-(1-&gt;4)-Mur2Ac(oyl-L-Ala-gamma-D-Glu-L-Lys-D-Ala-D-Ala)-di-trans,octa-cis-undecaprenyl diphosphate = [GlcNAc-(1-&gt;4)-Mur2Ac(oyl-L-Ala-gamma-D-Glu-L-Lys-D-Ala-D-Ala)](n+1)-di-trans,octa-cis-undecaprenyl diphosphate + di-trans,octa-cis-undecaprenyl diphosphate + H(+)</text>
        <dbReference type="Rhea" id="RHEA:23708"/>
        <dbReference type="Rhea" id="RHEA-COMP:9602"/>
        <dbReference type="Rhea" id="RHEA-COMP:9603"/>
        <dbReference type="ChEBI" id="CHEBI:15378"/>
        <dbReference type="ChEBI" id="CHEBI:58405"/>
        <dbReference type="ChEBI" id="CHEBI:60033"/>
        <dbReference type="ChEBI" id="CHEBI:78435"/>
        <dbReference type="EC" id="2.4.99.28"/>
    </reaction>
</comment>
<evidence type="ECO:0000256" key="7">
    <source>
        <dbReference type="ARBA" id="ARBA00018638"/>
    </source>
</evidence>
<evidence type="ECO:0000256" key="15">
    <source>
        <dbReference type="ARBA" id="ARBA00022960"/>
    </source>
</evidence>
<evidence type="ECO:0000313" key="31">
    <source>
        <dbReference type="EMBL" id="GBF35589.1"/>
    </source>
</evidence>
<dbReference type="NCBIfam" id="TIGR02074">
    <property type="entry name" value="PBP_1a_fam"/>
    <property type="match status" value="1"/>
</dbReference>
<dbReference type="OrthoDB" id="9766909at2"/>
<evidence type="ECO:0000313" key="32">
    <source>
        <dbReference type="Proteomes" id="UP000239549"/>
    </source>
</evidence>
<keyword evidence="9" id="KW-0121">Carboxypeptidase</keyword>
<name>A0A2L2XGU4_9FIRM</name>
<sequence>MKSIYIKIFIAITGFFTGAVLIGLFLAYNYYLQLTRQYDIEDYTYTATGKSYIYSSGGGLISELYDYNRVYVSLDKISEPMKDAIVAIEDHRFYEHFGVDLSGLARALWINYRSGETLQGGSTLTQQLVRNLFLSSEKTVGRKINEIMLAVAFEKRFSKEQILEMYLNEVYFGNGCYGVEAAARRYFNKTAAELDVNEASILAAIPRSPSYYDPETNPEALYIRRGDVLDRMEELGYISHEDKISIRAARPDIAVAGHHLDSYRFPYFTTEVVRQLVDMYGREKVYRGGLKIYTTVDWQIQSQAEMVALESVQGFKARKINATNLAIVSVYPYSGAVAALVGGVDFSRDQNNIALIPRQPGSAIKPLHYAAAMETGLVGPYSLLNAGSKHFGKYFVEGSAGGRVTVRDAIKYSVNVPAVEVVNMLGPEKAIENLKALGVTTVAAEDANLALALGGMTHGIKPLELAAAYVPFASGGVYCKPYLIERVEDMSGKILFRHEPSPRRIYSEKVAGYMNAILTQVITGGTGTRARIPGGAAGKTGTTDKSRCVWFVGYNNALVTAVWAGNTDNTPIGGYDGGRLAAPVWGKYMTGLIEKGFIKAGGVNSSLPEAAIPAVKATGSGKKQDKQEGAGDKRDKEGTREKDDKVPAGKPSEDTPSEDTRSEHAPAEEAPAGAGDNMPAPQSAD</sequence>